<dbReference type="PANTHER" id="PTHR43549">
    <property type="entry name" value="MULTIDRUG RESISTANCE PROTEIN YPNP-RELATED"/>
    <property type="match status" value="1"/>
</dbReference>
<dbReference type="Pfam" id="PF01554">
    <property type="entry name" value="MatE"/>
    <property type="match status" value="2"/>
</dbReference>
<evidence type="ECO:0000256" key="7">
    <source>
        <dbReference type="SAM" id="Phobius"/>
    </source>
</evidence>
<keyword evidence="3" id="KW-1003">Cell membrane</keyword>
<evidence type="ECO:0000256" key="2">
    <source>
        <dbReference type="ARBA" id="ARBA00022448"/>
    </source>
</evidence>
<feature type="transmembrane region" description="Helical" evidence="7">
    <location>
        <begin position="315"/>
        <end position="340"/>
    </location>
</feature>
<evidence type="ECO:0000256" key="4">
    <source>
        <dbReference type="ARBA" id="ARBA00022692"/>
    </source>
</evidence>
<evidence type="ECO:0000256" key="6">
    <source>
        <dbReference type="ARBA" id="ARBA00023136"/>
    </source>
</evidence>
<organism evidence="8 9">
    <name type="scientific">Cognatishimia coralii</name>
    <dbReference type="NCBI Taxonomy" id="3083254"/>
    <lineage>
        <taxon>Bacteria</taxon>
        <taxon>Pseudomonadati</taxon>
        <taxon>Pseudomonadota</taxon>
        <taxon>Alphaproteobacteria</taxon>
        <taxon>Rhodobacterales</taxon>
        <taxon>Paracoccaceae</taxon>
        <taxon>Cognatishimia</taxon>
    </lineage>
</organism>
<dbReference type="PANTHER" id="PTHR43549:SF2">
    <property type="entry name" value="MULTIDRUG RESISTANCE PROTEIN NORM-RELATED"/>
    <property type="match status" value="1"/>
</dbReference>
<keyword evidence="4 7" id="KW-0812">Transmembrane</keyword>
<dbReference type="InterPro" id="IPR002528">
    <property type="entry name" value="MATE_fam"/>
</dbReference>
<feature type="transmembrane region" description="Helical" evidence="7">
    <location>
        <begin position="21"/>
        <end position="43"/>
    </location>
</feature>
<evidence type="ECO:0000313" key="9">
    <source>
        <dbReference type="Proteomes" id="UP001368270"/>
    </source>
</evidence>
<feature type="transmembrane region" description="Helical" evidence="7">
    <location>
        <begin position="387"/>
        <end position="406"/>
    </location>
</feature>
<evidence type="ECO:0000256" key="3">
    <source>
        <dbReference type="ARBA" id="ARBA00022475"/>
    </source>
</evidence>
<keyword evidence="9" id="KW-1185">Reference proteome</keyword>
<dbReference type="EMBL" id="JBBGAZ010000003">
    <property type="protein sequence ID" value="MEJ5218150.1"/>
    <property type="molecule type" value="Genomic_DNA"/>
</dbReference>
<feature type="transmembrane region" description="Helical" evidence="7">
    <location>
        <begin position="234"/>
        <end position="255"/>
    </location>
</feature>
<dbReference type="Proteomes" id="UP001368270">
    <property type="component" value="Unassembled WGS sequence"/>
</dbReference>
<feature type="transmembrane region" description="Helical" evidence="7">
    <location>
        <begin position="275"/>
        <end position="295"/>
    </location>
</feature>
<sequence>MAERGRFLDGSTMGHVTRMTLLGGVGITFVFLVDLVNLFWIAYFGNEQLVAAIGFAFAVQFFSVSTGVGMMIATTAIVSRQIGRGDMDRAREEATSAMILTVGFQACVATLIVLFRYPLLELVGAQGETLEMAARYLLITIPSLAIMAIGLSGSAILRAEGDGRRAMYVTVSGGVLLLFIDPPLIYLLGLDGAAIGIVLFRITLAIQAMRFLIGKHDLLAPPTVAALKRCVLPFFAVAGPALLTQMATPFGYYILTSVIAPFGDSAVAGWAVVNRVSVVAFGSIFSLSGAVGGIFGQNYGAELWARVRTTYRDALLFCLGYTVFAWAVLSLSASSIIAAFNLSSEGAEVYRAFGYVGSASFILLGGLFVSVSAFNSLGKPIRATLMTWLRDGVLMLPVAWWMASLTGATGAVYAQAMVGSAVGILSAFWGWRFVASLGQSDPATSQEPA</sequence>
<keyword evidence="5 7" id="KW-1133">Transmembrane helix</keyword>
<feature type="transmembrane region" description="Helical" evidence="7">
    <location>
        <begin position="94"/>
        <end position="116"/>
    </location>
</feature>
<keyword evidence="6 7" id="KW-0472">Membrane</keyword>
<proteinExistence type="predicted"/>
<name>A0ABU8QFF2_9RHOB</name>
<feature type="transmembrane region" description="Helical" evidence="7">
    <location>
        <begin position="136"/>
        <end position="157"/>
    </location>
</feature>
<feature type="transmembrane region" description="Helical" evidence="7">
    <location>
        <begin position="166"/>
        <end position="187"/>
    </location>
</feature>
<reference evidence="8 9" key="1">
    <citation type="submission" date="2024-03" db="EMBL/GenBank/DDBJ databases">
        <title>Cognatishimia coralii sp. nov., a marine bacterium isolated from coral surrounding seawater.</title>
        <authorList>
            <person name="Liu X."/>
            <person name="Liu S."/>
            <person name="Sun H."/>
            <person name="Zhang Y."/>
        </authorList>
    </citation>
    <scope>NUCLEOTIDE SEQUENCE [LARGE SCALE GENOMIC DNA]</scope>
    <source>
        <strain evidence="8 9">D5M38</strain>
    </source>
</reference>
<feature type="transmembrane region" description="Helical" evidence="7">
    <location>
        <begin position="412"/>
        <end position="431"/>
    </location>
</feature>
<dbReference type="InterPro" id="IPR048279">
    <property type="entry name" value="MdtK-like"/>
</dbReference>
<evidence type="ECO:0000256" key="1">
    <source>
        <dbReference type="ARBA" id="ARBA00004429"/>
    </source>
</evidence>
<dbReference type="InterPro" id="IPR052031">
    <property type="entry name" value="Membrane_Transporter-Flippase"/>
</dbReference>
<feature type="transmembrane region" description="Helical" evidence="7">
    <location>
        <begin position="352"/>
        <end position="375"/>
    </location>
</feature>
<dbReference type="PIRSF" id="PIRSF006603">
    <property type="entry name" value="DinF"/>
    <property type="match status" value="1"/>
</dbReference>
<comment type="caution">
    <text evidence="8">The sequence shown here is derived from an EMBL/GenBank/DDBJ whole genome shotgun (WGS) entry which is preliminary data.</text>
</comment>
<gene>
    <name evidence="8" type="ORF">WG622_07845</name>
</gene>
<feature type="transmembrane region" description="Helical" evidence="7">
    <location>
        <begin position="49"/>
        <end position="73"/>
    </location>
</feature>
<protein>
    <submittedName>
        <fullName evidence="8">MATE family efflux transporter</fullName>
    </submittedName>
</protein>
<keyword evidence="2" id="KW-0813">Transport</keyword>
<feature type="transmembrane region" description="Helical" evidence="7">
    <location>
        <begin position="193"/>
        <end position="213"/>
    </location>
</feature>
<dbReference type="RefSeq" id="WP_339403086.1">
    <property type="nucleotide sequence ID" value="NZ_JBBGAZ010000003.1"/>
</dbReference>
<comment type="subcellular location">
    <subcellularLocation>
        <location evidence="1">Cell inner membrane</location>
        <topology evidence="1">Multi-pass membrane protein</topology>
    </subcellularLocation>
</comment>
<accession>A0ABU8QFF2</accession>
<evidence type="ECO:0000256" key="5">
    <source>
        <dbReference type="ARBA" id="ARBA00022989"/>
    </source>
</evidence>
<evidence type="ECO:0000313" key="8">
    <source>
        <dbReference type="EMBL" id="MEJ5218150.1"/>
    </source>
</evidence>